<dbReference type="AlphaFoldDB" id="A0A7R9I325"/>
<feature type="transmembrane region" description="Helical" evidence="5">
    <location>
        <begin position="405"/>
        <end position="427"/>
    </location>
</feature>
<evidence type="ECO:0000256" key="2">
    <source>
        <dbReference type="ARBA" id="ARBA00022692"/>
    </source>
</evidence>
<dbReference type="PROSITE" id="PS00216">
    <property type="entry name" value="SUGAR_TRANSPORT_1"/>
    <property type="match status" value="1"/>
</dbReference>
<feature type="transmembrane region" description="Helical" evidence="5">
    <location>
        <begin position="475"/>
        <end position="496"/>
    </location>
</feature>
<evidence type="ECO:0000256" key="4">
    <source>
        <dbReference type="ARBA" id="ARBA00023136"/>
    </source>
</evidence>
<dbReference type="GO" id="GO:0022857">
    <property type="term" value="F:transmembrane transporter activity"/>
    <property type="evidence" value="ECO:0007669"/>
    <property type="project" value="InterPro"/>
</dbReference>
<keyword evidence="4 5" id="KW-0472">Membrane</keyword>
<accession>A0A7R9I325</accession>
<dbReference type="PANTHER" id="PTHR48021:SF32">
    <property type="entry name" value="FACILITATED TREHALOSE TRANSPORTER TRET1-2 HOMOLOG-LIKE PROTEIN"/>
    <property type="match status" value="1"/>
</dbReference>
<feature type="transmembrane region" description="Helical" evidence="5">
    <location>
        <begin position="508"/>
        <end position="527"/>
    </location>
</feature>
<organism evidence="7">
    <name type="scientific">Timema bartmani</name>
    <dbReference type="NCBI Taxonomy" id="61472"/>
    <lineage>
        <taxon>Eukaryota</taxon>
        <taxon>Metazoa</taxon>
        <taxon>Ecdysozoa</taxon>
        <taxon>Arthropoda</taxon>
        <taxon>Hexapoda</taxon>
        <taxon>Insecta</taxon>
        <taxon>Pterygota</taxon>
        <taxon>Neoptera</taxon>
        <taxon>Polyneoptera</taxon>
        <taxon>Phasmatodea</taxon>
        <taxon>Timematodea</taxon>
        <taxon>Timematoidea</taxon>
        <taxon>Timematidae</taxon>
        <taxon>Timema</taxon>
    </lineage>
</organism>
<gene>
    <name evidence="7" type="ORF">TBIB3V08_LOCUS7971</name>
</gene>
<dbReference type="InterPro" id="IPR005829">
    <property type="entry name" value="Sugar_transporter_CS"/>
</dbReference>
<evidence type="ECO:0000256" key="3">
    <source>
        <dbReference type="ARBA" id="ARBA00022989"/>
    </source>
</evidence>
<dbReference type="PANTHER" id="PTHR48021">
    <property type="match status" value="1"/>
</dbReference>
<sequence length="880" mass="97061">MGEGEGEGCDIIQGRDLFLSRLVLSSHWRQGDRASSSHSLLYSHRERMLLHAPALTGRISYILWDVMGGVPNARNSMLPANNIKNYPHQIAATVAAHGNSISVGLCQGFSAVLIPQLMTSTSTIQITEEESSWIASLGVISNPLGALSAGILMEVFGRKTTVKMTSLPYLVGWILIALSDNIVKMYVGRFISGLAVGMATASYVYVAEISQAEHRGTLSAAGPIHVSFGVLAVYILGYIAKWQLVAAVCTVCAVLSFLAMCMVPETPPWLASQGRVGEAKAALVWLGRSPSSAEAELDELLDSVCKEKNNNNKSTNGPVTFKSKLKDKARPFQKPTVWKPFIILVLFFAFQEGSGIYIILYYAVNLFEEVGTGLNEFVASIIVGGVRLVMSIVGTILIRNFGRKTLAVASGIGMGMSMAVGGAYEHFYSYLPSSERPLIWIPLLCVLVHVCISMIGFLQLPWIMNGELFPLKIRGVMGGLVAFLAHLFIFTSVKTYPSVTHSFGMDGTLWFFSVASFSGALYCFMFLPETRGKTLHEIELAFKNENSVDAIKRKLRRALENRSFSNWKKAFDSFVTHANTTYRKKCNKYADLFLKMGSGKQNTVIDQLSSERERQTIENRAELRQVIEIVIFRGRQEIALRGTNGAGSVMKQDLGVNDGNFRDFLRLCAHAGDSVLQNNLETGAMNAQYTVLSYETTDIARTEQLSLCVRYVVLEENKVREDFLEFVPSHDLTGQGLASLIKTRLKHHNIACEYLVGQGYDKAVVMSGHSHGAQSYIRKDYPMALYIQCSAHSLNIALADSCGLPAIRNFFGTIQSVETFFCSYAQRNDVLKQAIVVCDYVENVVSVLNTIRKDVDKESSQLFTSACLLMKHIGSEMKIP</sequence>
<name>A0A7R9I325_9NEOP</name>
<protein>
    <recommendedName>
        <fullName evidence="6">Major facilitator superfamily (MFS) profile domain-containing protein</fullName>
    </recommendedName>
</protein>
<dbReference type="InterPro" id="IPR005828">
    <property type="entry name" value="MFS_sugar_transport-like"/>
</dbReference>
<evidence type="ECO:0000256" key="5">
    <source>
        <dbReference type="SAM" id="Phobius"/>
    </source>
</evidence>
<dbReference type="FunFam" id="1.20.1250.20:FF:000249">
    <property type="entry name" value="facilitated trehalose transporter Tret1"/>
    <property type="match status" value="1"/>
</dbReference>
<dbReference type="PROSITE" id="PS50850">
    <property type="entry name" value="MFS"/>
    <property type="match status" value="1"/>
</dbReference>
<keyword evidence="2 5" id="KW-0812">Transmembrane</keyword>
<dbReference type="InterPro" id="IPR036259">
    <property type="entry name" value="MFS_trans_sf"/>
</dbReference>
<dbReference type="SUPFAM" id="SSF103473">
    <property type="entry name" value="MFS general substrate transporter"/>
    <property type="match status" value="1"/>
</dbReference>
<evidence type="ECO:0000259" key="6">
    <source>
        <dbReference type="PROSITE" id="PS50850"/>
    </source>
</evidence>
<proteinExistence type="predicted"/>
<dbReference type="EMBL" id="OD567412">
    <property type="protein sequence ID" value="CAD7445621.1"/>
    <property type="molecule type" value="Genomic_DNA"/>
</dbReference>
<feature type="domain" description="Major facilitator superfamily (MFS) profile" evidence="6">
    <location>
        <begin position="88"/>
        <end position="531"/>
    </location>
</feature>
<dbReference type="Pfam" id="PF00083">
    <property type="entry name" value="Sugar_tr"/>
    <property type="match status" value="1"/>
</dbReference>
<dbReference type="InterPro" id="IPR020846">
    <property type="entry name" value="MFS_dom"/>
</dbReference>
<evidence type="ECO:0000256" key="1">
    <source>
        <dbReference type="ARBA" id="ARBA00004141"/>
    </source>
</evidence>
<evidence type="ECO:0000313" key="7">
    <source>
        <dbReference type="EMBL" id="CAD7445621.1"/>
    </source>
</evidence>
<feature type="transmembrane region" description="Helical" evidence="5">
    <location>
        <begin position="439"/>
        <end position="463"/>
    </location>
</feature>
<feature type="transmembrane region" description="Helical" evidence="5">
    <location>
        <begin position="341"/>
        <end position="364"/>
    </location>
</feature>
<dbReference type="InterPro" id="IPR050549">
    <property type="entry name" value="MFS_Trehalose_Transporter"/>
</dbReference>
<feature type="transmembrane region" description="Helical" evidence="5">
    <location>
        <begin position="218"/>
        <end position="236"/>
    </location>
</feature>
<dbReference type="Gene3D" id="1.20.1250.20">
    <property type="entry name" value="MFS general substrate transporter like domains"/>
    <property type="match status" value="1"/>
</dbReference>
<dbReference type="GO" id="GO:0016020">
    <property type="term" value="C:membrane"/>
    <property type="evidence" value="ECO:0007669"/>
    <property type="project" value="UniProtKB-SubCell"/>
</dbReference>
<reference evidence="7" key="1">
    <citation type="submission" date="2020-11" db="EMBL/GenBank/DDBJ databases">
        <authorList>
            <person name="Tran Van P."/>
        </authorList>
    </citation>
    <scope>NUCLEOTIDE SEQUENCE</scope>
</reference>
<comment type="subcellular location">
    <subcellularLocation>
        <location evidence="1">Membrane</location>
        <topology evidence="1">Multi-pass membrane protein</topology>
    </subcellularLocation>
</comment>
<keyword evidence="3 5" id="KW-1133">Transmembrane helix</keyword>
<feature type="transmembrane region" description="Helical" evidence="5">
    <location>
        <begin position="376"/>
        <end position="398"/>
    </location>
</feature>
<feature type="transmembrane region" description="Helical" evidence="5">
    <location>
        <begin position="189"/>
        <end position="206"/>
    </location>
</feature>
<feature type="transmembrane region" description="Helical" evidence="5">
    <location>
        <begin position="242"/>
        <end position="263"/>
    </location>
</feature>
<dbReference type="PRINTS" id="PR00171">
    <property type="entry name" value="SUGRTRNSPORT"/>
</dbReference>
<dbReference type="InterPro" id="IPR003663">
    <property type="entry name" value="Sugar/inositol_transpt"/>
</dbReference>